<evidence type="ECO:0000313" key="4">
    <source>
        <dbReference type="Proteomes" id="UP001152320"/>
    </source>
</evidence>
<keyword evidence="4" id="KW-1185">Reference proteome</keyword>
<dbReference type="InterPro" id="IPR001810">
    <property type="entry name" value="F-box_dom"/>
</dbReference>
<dbReference type="CDD" id="cd01670">
    <property type="entry name" value="Death"/>
    <property type="match status" value="1"/>
</dbReference>
<gene>
    <name evidence="3" type="ORF">HOLleu_34541</name>
</gene>
<dbReference type="GO" id="GO:0007165">
    <property type="term" value="P:signal transduction"/>
    <property type="evidence" value="ECO:0007669"/>
    <property type="project" value="InterPro"/>
</dbReference>
<evidence type="ECO:0000313" key="3">
    <source>
        <dbReference type="EMBL" id="KAJ8024596.1"/>
    </source>
</evidence>
<dbReference type="PROSITE" id="PS50017">
    <property type="entry name" value="DEATH_DOMAIN"/>
    <property type="match status" value="1"/>
</dbReference>
<feature type="domain" description="Death" evidence="2">
    <location>
        <begin position="14"/>
        <end position="98"/>
    </location>
</feature>
<dbReference type="InterPro" id="IPR011029">
    <property type="entry name" value="DEATH-like_dom_sf"/>
</dbReference>
<comment type="caution">
    <text evidence="3">The sequence shown here is derived from an EMBL/GenBank/DDBJ whole genome shotgun (WGS) entry which is preliminary data.</text>
</comment>
<dbReference type="Gene3D" id="3.80.10.10">
    <property type="entry name" value="Ribonuclease Inhibitor"/>
    <property type="match status" value="2"/>
</dbReference>
<dbReference type="OrthoDB" id="2153609at2759"/>
<name>A0A9Q0YNE1_HOLLE</name>
<dbReference type="Gene3D" id="1.10.533.10">
    <property type="entry name" value="Death Domain, Fas"/>
    <property type="match status" value="1"/>
</dbReference>
<sequence>MAGQHERENGGTVSSELLQMLSECITAEWLDIGRSLKISDPELHNIKSDYSDRRKEAIYQMLLSWKCKEGSEATHEVLAKALKAAKRVDLAEEVTKSKLGITNSSSQNVDSQVSLGSNGKVTVNISSADLYIKSDQVRPVLVQPVQQVVTYQQPTTKKESLPAKSKPTTWKGSDGCIHQYPVEVTSFSSHYGQEECTAYIASNLAGPSTIYPEYSDSSRSCVFRTYGPWWDMVPSAISPFSNSSCNFYGMDFVDLKLETPVIPWKIRIFETYYPQGVIQIYGAMVSYQKGGICPDVRWHKLWEDEVRESIKETIHEAIVFDPEITIISESVNVIRLIISSKSLEYYTELDAVEIIEVEPDCSGTVLACFCIVDLDIEYKKRLQRLSLGRRDTNSNEHSSRNPPVNYFQKLSEKLILLILSKLGFQDLCRVAQTCTLLKKHCYNPSLFQEVDMQPYWRLVTSEALDSLRITSRVCHLQKLSVSWCSYGNNVKFAAALASLIKEHGTDLRVLRIQGCSFTLDETLLQVAANCQYLEELNLSSSRNVNNSYLCLSHLHSLTRLDMYRACPVEGSMTEILKANPNLQHLNLGNTRTITEFDRIALTIGNHCKNIVSLNLWRAYSLSSNGLNYISQNCIRLEELDIGWCDNIDVQSDCFVTLVKSCSRLKKLFLTAIRHTRDKDIYAFAEYGKCLQFLDIMGAFYVHPSSISNLLKCSRRLLYLDVSYCNQISRQDARFWQTLYTNVNIKRGYMKKDR</sequence>
<reference evidence="3" key="1">
    <citation type="submission" date="2021-10" db="EMBL/GenBank/DDBJ databases">
        <title>Tropical sea cucumber genome reveals ecological adaptation and Cuvierian tubules defense mechanism.</title>
        <authorList>
            <person name="Chen T."/>
        </authorList>
    </citation>
    <scope>NUCLEOTIDE SEQUENCE</scope>
    <source>
        <strain evidence="3">Nanhai2018</strain>
        <tissue evidence="3">Muscle</tissue>
    </source>
</reference>
<dbReference type="InterPro" id="IPR000488">
    <property type="entry name" value="Death_dom"/>
</dbReference>
<dbReference type="SUPFAM" id="SSF47986">
    <property type="entry name" value="DEATH domain"/>
    <property type="match status" value="1"/>
</dbReference>
<evidence type="ECO:0000259" key="2">
    <source>
        <dbReference type="PROSITE" id="PS50017"/>
    </source>
</evidence>
<dbReference type="PANTHER" id="PTHR13318">
    <property type="entry name" value="PARTNER OF PAIRED, ISOFORM B-RELATED"/>
    <property type="match status" value="1"/>
</dbReference>
<dbReference type="Pfam" id="PF12937">
    <property type="entry name" value="F-box-like"/>
    <property type="match status" value="1"/>
</dbReference>
<evidence type="ECO:0000256" key="1">
    <source>
        <dbReference type="ARBA" id="ARBA00022786"/>
    </source>
</evidence>
<dbReference type="PANTHER" id="PTHR13318:SF190">
    <property type="entry name" value="PARTNER OF PAIRED, ISOFORM B"/>
    <property type="match status" value="1"/>
</dbReference>
<dbReference type="InterPro" id="IPR036047">
    <property type="entry name" value="F-box-like_dom_sf"/>
</dbReference>
<dbReference type="Pfam" id="PF00531">
    <property type="entry name" value="Death"/>
    <property type="match status" value="1"/>
</dbReference>
<dbReference type="EMBL" id="JAIZAY010000018">
    <property type="protein sequence ID" value="KAJ8024596.1"/>
    <property type="molecule type" value="Genomic_DNA"/>
</dbReference>
<organism evidence="3 4">
    <name type="scientific">Holothuria leucospilota</name>
    <name type="common">Black long sea cucumber</name>
    <name type="synonym">Mertensiothuria leucospilota</name>
    <dbReference type="NCBI Taxonomy" id="206669"/>
    <lineage>
        <taxon>Eukaryota</taxon>
        <taxon>Metazoa</taxon>
        <taxon>Echinodermata</taxon>
        <taxon>Eleutherozoa</taxon>
        <taxon>Echinozoa</taxon>
        <taxon>Holothuroidea</taxon>
        <taxon>Aspidochirotacea</taxon>
        <taxon>Aspidochirotida</taxon>
        <taxon>Holothuriidae</taxon>
        <taxon>Holothuria</taxon>
    </lineage>
</organism>
<dbReference type="InterPro" id="IPR006553">
    <property type="entry name" value="Leu-rich_rpt_Cys-con_subtyp"/>
</dbReference>
<dbReference type="Gene3D" id="1.20.1280.50">
    <property type="match status" value="1"/>
</dbReference>
<protein>
    <submittedName>
        <fullName evidence="3">F-box/LRR-repeat protein 4</fullName>
    </submittedName>
</protein>
<dbReference type="SMART" id="SM00367">
    <property type="entry name" value="LRR_CC"/>
    <property type="match status" value="5"/>
</dbReference>
<dbReference type="GO" id="GO:0031146">
    <property type="term" value="P:SCF-dependent proteasomal ubiquitin-dependent protein catabolic process"/>
    <property type="evidence" value="ECO:0007669"/>
    <property type="project" value="TreeGrafter"/>
</dbReference>
<keyword evidence="1" id="KW-0833">Ubl conjugation pathway</keyword>
<dbReference type="Proteomes" id="UP001152320">
    <property type="component" value="Chromosome 18"/>
</dbReference>
<proteinExistence type="predicted"/>
<dbReference type="SUPFAM" id="SSF81383">
    <property type="entry name" value="F-box domain"/>
    <property type="match status" value="1"/>
</dbReference>
<dbReference type="GO" id="GO:0019005">
    <property type="term" value="C:SCF ubiquitin ligase complex"/>
    <property type="evidence" value="ECO:0007669"/>
    <property type="project" value="TreeGrafter"/>
</dbReference>
<accession>A0A9Q0YNE1</accession>
<dbReference type="SUPFAM" id="SSF52047">
    <property type="entry name" value="RNI-like"/>
    <property type="match status" value="1"/>
</dbReference>
<dbReference type="InterPro" id="IPR032675">
    <property type="entry name" value="LRR_dom_sf"/>
</dbReference>
<dbReference type="AlphaFoldDB" id="A0A9Q0YNE1"/>